<dbReference type="RefSeq" id="WP_144681260.1">
    <property type="nucleotide sequence ID" value="NZ_VLLC01000001.1"/>
</dbReference>
<dbReference type="EMBL" id="VLLC01000001">
    <property type="protein sequence ID" value="TWI77325.1"/>
    <property type="molecule type" value="Genomic_DNA"/>
</dbReference>
<organism evidence="1 2">
    <name type="scientific">Desulfobotulus alkaliphilus</name>
    <dbReference type="NCBI Taxonomy" id="622671"/>
    <lineage>
        <taxon>Bacteria</taxon>
        <taxon>Pseudomonadati</taxon>
        <taxon>Thermodesulfobacteriota</taxon>
        <taxon>Desulfobacteria</taxon>
        <taxon>Desulfobacterales</taxon>
        <taxon>Desulfobacteraceae</taxon>
        <taxon>Desulfobotulus</taxon>
    </lineage>
</organism>
<keyword evidence="2" id="KW-1185">Reference proteome</keyword>
<dbReference type="CDD" id="cd08547">
    <property type="entry name" value="Type_II_cohesin"/>
    <property type="match status" value="1"/>
</dbReference>
<evidence type="ECO:0008006" key="3">
    <source>
        <dbReference type="Google" id="ProtNLM"/>
    </source>
</evidence>
<reference evidence="1 2" key="1">
    <citation type="submission" date="2019-07" db="EMBL/GenBank/DDBJ databases">
        <title>Genome sequencing of 100 strains of the haloalkaliphilic chemolithoautotrophic sulfur-oxidizing bacterium Thioalkalivibrio.</title>
        <authorList>
            <person name="Muyzer G."/>
        </authorList>
    </citation>
    <scope>NUCLEOTIDE SEQUENCE [LARGE SCALE GENOMIC DNA]</scope>
    <source>
        <strain evidence="1 2">ASO4-4</strain>
    </source>
</reference>
<dbReference type="GO" id="GO:0030246">
    <property type="term" value="F:carbohydrate binding"/>
    <property type="evidence" value="ECO:0007669"/>
    <property type="project" value="InterPro"/>
</dbReference>
<gene>
    <name evidence="1" type="ORF">LZ24_00129</name>
</gene>
<dbReference type="OrthoDB" id="9823871at2"/>
<proteinExistence type="predicted"/>
<protein>
    <recommendedName>
        <fullName evidence="3">Cohesin domain-containing protein</fullName>
    </recommendedName>
</protein>
<evidence type="ECO:0000313" key="1">
    <source>
        <dbReference type="EMBL" id="TWI77325.1"/>
    </source>
</evidence>
<dbReference type="SUPFAM" id="SSF49384">
    <property type="entry name" value="Carbohydrate-binding domain"/>
    <property type="match status" value="1"/>
</dbReference>
<name>A0A562S7D2_9BACT</name>
<dbReference type="InterPro" id="IPR008965">
    <property type="entry name" value="CBM2/CBM3_carb-bd_dom_sf"/>
</dbReference>
<accession>A0A562S7D2</accession>
<dbReference type="Proteomes" id="UP000318307">
    <property type="component" value="Unassembled WGS sequence"/>
</dbReference>
<evidence type="ECO:0000313" key="2">
    <source>
        <dbReference type="Proteomes" id="UP000318307"/>
    </source>
</evidence>
<dbReference type="Gene3D" id="2.60.40.680">
    <property type="match status" value="1"/>
</dbReference>
<sequence length="187" mass="21383">MRYLIFVFIFFLGTPIYSHGNDLFTTPFHGLSGGTADTRILIKDAPNDLENFSFVLSYDPYILSYDRFIESPGPGWEITTEKLTDSGLNHRIRVTFKTGNRERILEKDQDYLLAMLRFSVKKNQSSTIQISEPEGDIRNWRTAGSRFFHTSQHSSDEDPDTTAHITCFINVLSSPLNRSSQTPFFGL</sequence>
<comment type="caution">
    <text evidence="1">The sequence shown here is derived from an EMBL/GenBank/DDBJ whole genome shotgun (WGS) entry which is preliminary data.</text>
</comment>
<dbReference type="AlphaFoldDB" id="A0A562S7D2"/>